<evidence type="ECO:0000256" key="1">
    <source>
        <dbReference type="ARBA" id="ARBA00022630"/>
    </source>
</evidence>
<dbReference type="PANTHER" id="PTHR30466:SF1">
    <property type="entry name" value="FMN REDUCTASE (NADH) RUTF"/>
    <property type="match status" value="1"/>
</dbReference>
<dbReference type="Proteomes" id="UP000267630">
    <property type="component" value="Chromosome 3"/>
</dbReference>
<dbReference type="InterPro" id="IPR050268">
    <property type="entry name" value="NADH-dep_flavin_reductase"/>
</dbReference>
<keyword evidence="2" id="KW-0288">FMN</keyword>
<keyword evidence="3 4" id="KW-0560">Oxidoreductase</keyword>
<dbReference type="GO" id="GO:0006208">
    <property type="term" value="P:pyrimidine nucleobase catabolic process"/>
    <property type="evidence" value="ECO:0007669"/>
    <property type="project" value="TreeGrafter"/>
</dbReference>
<evidence type="ECO:0000256" key="2">
    <source>
        <dbReference type="ARBA" id="ARBA00022643"/>
    </source>
</evidence>
<gene>
    <name evidence="4" type="primary">rutF_1</name>
    <name evidence="4" type="ORF">NCTC9997_01255</name>
</gene>
<dbReference type="Pfam" id="PF01613">
    <property type="entry name" value="Flavin_Reduct"/>
    <property type="match status" value="1"/>
</dbReference>
<dbReference type="GeneID" id="57503147"/>
<protein>
    <submittedName>
        <fullName evidence="4">Flavin reductase domain protein, FMN-binding</fullName>
        <ecNumber evidence="4">1.5.1.42</ecNumber>
    </submittedName>
</protein>
<dbReference type="GO" id="GO:0052874">
    <property type="term" value="F:FMN reductase (NADH) activity"/>
    <property type="evidence" value="ECO:0007669"/>
    <property type="project" value="UniProtKB-EC"/>
</dbReference>
<evidence type="ECO:0000313" key="5">
    <source>
        <dbReference type="Proteomes" id="UP000267630"/>
    </source>
</evidence>
<dbReference type="SMART" id="SM00903">
    <property type="entry name" value="Flavin_Reduct"/>
    <property type="match status" value="1"/>
</dbReference>
<dbReference type="EMBL" id="LR134253">
    <property type="protein sequence ID" value="VED46956.1"/>
    <property type="molecule type" value="Genomic_DNA"/>
</dbReference>
<dbReference type="InterPro" id="IPR012349">
    <property type="entry name" value="Split_barrel_FMN-bd"/>
</dbReference>
<dbReference type="PANTHER" id="PTHR30466">
    <property type="entry name" value="FLAVIN REDUCTASE"/>
    <property type="match status" value="1"/>
</dbReference>
<dbReference type="SUPFAM" id="SSF50475">
    <property type="entry name" value="FMN-binding split barrel"/>
    <property type="match status" value="1"/>
</dbReference>
<keyword evidence="5" id="KW-1185">Reference proteome</keyword>
<dbReference type="EC" id="1.5.1.42" evidence="4"/>
<dbReference type="AlphaFoldDB" id="A0A1V2BP62"/>
<dbReference type="Gene3D" id="2.30.110.10">
    <property type="entry name" value="Electron Transport, Fmn-binding Protein, Chain A"/>
    <property type="match status" value="1"/>
</dbReference>
<sequence length="168" mass="18132">MNLTSDFRNAMAQLGSAITIITTDGPAGRFGFTASAVCSVTDSPPTLLVCMNRSSFAHSKFKENGVLCVNVLSARHQALSAIFANSQLRSEERFQHEQWLALETGSPALASAVASVDCTISASHEVGSHSVFYCEVRQIRQDQPGDGLVWFNRRFHTLSAEALSQAAP</sequence>
<dbReference type="GO" id="GO:0042602">
    <property type="term" value="F:riboflavin reductase (NADPH) activity"/>
    <property type="evidence" value="ECO:0007669"/>
    <property type="project" value="TreeGrafter"/>
</dbReference>
<reference evidence="4 5" key="1">
    <citation type="submission" date="2018-12" db="EMBL/GenBank/DDBJ databases">
        <authorList>
            <consortium name="Pathogen Informatics"/>
        </authorList>
    </citation>
    <scope>NUCLEOTIDE SEQUENCE [LARGE SCALE GENOMIC DNA]</scope>
    <source>
        <strain evidence="4 5">NCTC9997</strain>
    </source>
</reference>
<accession>A0A1V2BP62</accession>
<dbReference type="GO" id="GO:0010181">
    <property type="term" value="F:FMN binding"/>
    <property type="evidence" value="ECO:0007669"/>
    <property type="project" value="InterPro"/>
</dbReference>
<name>A0A1V2BP62_RAOTE</name>
<proteinExistence type="predicted"/>
<keyword evidence="1" id="KW-0285">Flavoprotein</keyword>
<dbReference type="InterPro" id="IPR002563">
    <property type="entry name" value="Flavin_Rdtase-like_dom"/>
</dbReference>
<dbReference type="RefSeq" id="WP_045857321.1">
    <property type="nucleotide sequence ID" value="NZ_CP050508.1"/>
</dbReference>
<evidence type="ECO:0000256" key="3">
    <source>
        <dbReference type="ARBA" id="ARBA00023002"/>
    </source>
</evidence>
<evidence type="ECO:0000313" key="4">
    <source>
        <dbReference type="EMBL" id="VED46956.1"/>
    </source>
</evidence>
<organism evidence="4 5">
    <name type="scientific">Raoultella terrigena</name>
    <name type="common">Klebsiella terrigena</name>
    <dbReference type="NCBI Taxonomy" id="577"/>
    <lineage>
        <taxon>Bacteria</taxon>
        <taxon>Pseudomonadati</taxon>
        <taxon>Pseudomonadota</taxon>
        <taxon>Gammaproteobacteria</taxon>
        <taxon>Enterobacterales</taxon>
        <taxon>Enterobacteriaceae</taxon>
        <taxon>Klebsiella/Raoultella group</taxon>
        <taxon>Raoultella</taxon>
    </lineage>
</organism>